<feature type="transmembrane region" description="Helical" evidence="1">
    <location>
        <begin position="20"/>
        <end position="39"/>
    </location>
</feature>
<evidence type="ECO:0000313" key="2">
    <source>
        <dbReference type="EMBL" id="NMO22571.1"/>
    </source>
</evidence>
<gene>
    <name evidence="2" type="ORF">HG543_48105</name>
</gene>
<feature type="transmembrane region" description="Helical" evidence="1">
    <location>
        <begin position="134"/>
        <end position="167"/>
    </location>
</feature>
<keyword evidence="1" id="KW-0812">Transmembrane</keyword>
<keyword evidence="3" id="KW-1185">Reference proteome</keyword>
<dbReference type="AlphaFoldDB" id="A0A848LY68"/>
<keyword evidence="1" id="KW-1133">Transmembrane helix</keyword>
<dbReference type="Proteomes" id="UP000518300">
    <property type="component" value="Unassembled WGS sequence"/>
</dbReference>
<proteinExistence type="predicted"/>
<sequence length="178" mass="17887">MESSELARRARWAYEKGRLVRALPLGGYGGVLVLCAVTLRSGVGPGTLALGAAFTALLVAYGWRGGVLGRAVVPGVLGGVMPLLVPPLVVAFGHVCASGCRSFCLLACVGGGLLAGLLITRASSEVPVGERGRFVLAASVLATLCGALTCVLYGLSGVIGLMTGLVLASAPGLVLRRA</sequence>
<keyword evidence="1" id="KW-0472">Membrane</keyword>
<accession>A0A848LY68</accession>
<evidence type="ECO:0000256" key="1">
    <source>
        <dbReference type="SAM" id="Phobius"/>
    </source>
</evidence>
<feature type="transmembrane region" description="Helical" evidence="1">
    <location>
        <begin position="46"/>
        <end position="63"/>
    </location>
</feature>
<dbReference type="RefSeq" id="WP_169351702.1">
    <property type="nucleotide sequence ID" value="NZ_JABBJJ010000440.1"/>
</dbReference>
<name>A0A848LY68_9BACT</name>
<organism evidence="2 3">
    <name type="scientific">Pyxidicoccus fallax</name>
    <dbReference type="NCBI Taxonomy" id="394095"/>
    <lineage>
        <taxon>Bacteria</taxon>
        <taxon>Pseudomonadati</taxon>
        <taxon>Myxococcota</taxon>
        <taxon>Myxococcia</taxon>
        <taxon>Myxococcales</taxon>
        <taxon>Cystobacterineae</taxon>
        <taxon>Myxococcaceae</taxon>
        <taxon>Pyxidicoccus</taxon>
    </lineage>
</organism>
<protein>
    <submittedName>
        <fullName evidence="2">Uncharacterized protein</fullName>
    </submittedName>
</protein>
<dbReference type="EMBL" id="JABBJJ010000440">
    <property type="protein sequence ID" value="NMO22571.1"/>
    <property type="molecule type" value="Genomic_DNA"/>
</dbReference>
<evidence type="ECO:0000313" key="3">
    <source>
        <dbReference type="Proteomes" id="UP000518300"/>
    </source>
</evidence>
<reference evidence="2 3" key="1">
    <citation type="submission" date="2020-04" db="EMBL/GenBank/DDBJ databases">
        <title>Draft genome of Pyxidicoccus fallax type strain.</title>
        <authorList>
            <person name="Whitworth D.E."/>
        </authorList>
    </citation>
    <scope>NUCLEOTIDE SEQUENCE [LARGE SCALE GENOMIC DNA]</scope>
    <source>
        <strain evidence="2 3">DSM 14698</strain>
    </source>
</reference>
<feature type="transmembrane region" description="Helical" evidence="1">
    <location>
        <begin position="75"/>
        <end position="96"/>
    </location>
</feature>
<comment type="caution">
    <text evidence="2">The sequence shown here is derived from an EMBL/GenBank/DDBJ whole genome shotgun (WGS) entry which is preliminary data.</text>
</comment>
<feature type="transmembrane region" description="Helical" evidence="1">
    <location>
        <begin position="103"/>
        <end position="122"/>
    </location>
</feature>